<comment type="caution">
    <text evidence="1">The sequence shown here is derived from an EMBL/GenBank/DDBJ whole genome shotgun (WGS) entry which is preliminary data.</text>
</comment>
<evidence type="ECO:0000313" key="2">
    <source>
        <dbReference type="Proteomes" id="UP001291309"/>
    </source>
</evidence>
<evidence type="ECO:0000313" key="1">
    <source>
        <dbReference type="EMBL" id="MDY7232993.1"/>
    </source>
</evidence>
<dbReference type="RefSeq" id="WP_321551706.1">
    <property type="nucleotide sequence ID" value="NZ_JAXIVS010000026.1"/>
</dbReference>
<accession>A0ABU5HJH5</accession>
<dbReference type="Proteomes" id="UP001291309">
    <property type="component" value="Unassembled WGS sequence"/>
</dbReference>
<proteinExistence type="predicted"/>
<gene>
    <name evidence="1" type="ORF">SYV04_41790</name>
</gene>
<name>A0ABU5HJH5_9BACT</name>
<reference evidence="1 2" key="1">
    <citation type="submission" date="2023-12" db="EMBL/GenBank/DDBJ databases">
        <title>the genome sequence of Hyalangium sp. s54d21.</title>
        <authorList>
            <person name="Zhang X."/>
        </authorList>
    </citation>
    <scope>NUCLEOTIDE SEQUENCE [LARGE SCALE GENOMIC DNA]</scope>
    <source>
        <strain evidence="2">s54d21</strain>
    </source>
</reference>
<protein>
    <submittedName>
        <fullName evidence="1">Uncharacterized protein</fullName>
    </submittedName>
</protein>
<sequence>MLLPYVVPSDWPAQIAASEKPFGALPRHTVGEDWFSGLATVVLGKWNETTPVPNFSGPGTVGGVLDFELYSNPRR</sequence>
<dbReference type="EMBL" id="JAXIVS010000026">
    <property type="protein sequence ID" value="MDY7232993.1"/>
    <property type="molecule type" value="Genomic_DNA"/>
</dbReference>
<organism evidence="1 2">
    <name type="scientific">Hyalangium rubrum</name>
    <dbReference type="NCBI Taxonomy" id="3103134"/>
    <lineage>
        <taxon>Bacteria</taxon>
        <taxon>Pseudomonadati</taxon>
        <taxon>Myxococcota</taxon>
        <taxon>Myxococcia</taxon>
        <taxon>Myxococcales</taxon>
        <taxon>Cystobacterineae</taxon>
        <taxon>Archangiaceae</taxon>
        <taxon>Hyalangium</taxon>
    </lineage>
</organism>
<keyword evidence="2" id="KW-1185">Reference proteome</keyword>